<dbReference type="KEGG" id="moc:BB934_03615"/>
<dbReference type="PANTHER" id="PTHR43576">
    <property type="entry name" value="ALPHA-L-ARABINOFURANOSIDASE C-RELATED"/>
    <property type="match status" value="1"/>
</dbReference>
<feature type="domain" description="Alpha-L-arabinofuranosidase C-terminal" evidence="2">
    <location>
        <begin position="119"/>
        <end position="278"/>
    </location>
</feature>
<dbReference type="GO" id="GO:0000272">
    <property type="term" value="P:polysaccharide catabolic process"/>
    <property type="evidence" value="ECO:0007669"/>
    <property type="project" value="TreeGrafter"/>
</dbReference>
<dbReference type="InterPro" id="IPR010720">
    <property type="entry name" value="Alpha-L-AF_C"/>
</dbReference>
<protein>
    <recommendedName>
        <fullName evidence="2">Alpha-L-arabinofuranosidase C-terminal domain-containing protein</fullName>
    </recommendedName>
</protein>
<dbReference type="Gene3D" id="3.20.20.80">
    <property type="entry name" value="Glycosidases"/>
    <property type="match status" value="1"/>
</dbReference>
<dbReference type="GO" id="GO:0046556">
    <property type="term" value="F:alpha-L-arabinofuranosidase activity"/>
    <property type="evidence" value="ECO:0007669"/>
    <property type="project" value="UniProtKB-EC"/>
</dbReference>
<gene>
    <name evidence="3" type="ORF">BB934_03615</name>
</gene>
<proteinExistence type="predicted"/>
<evidence type="ECO:0000256" key="1">
    <source>
        <dbReference type="ARBA" id="ARBA00011165"/>
    </source>
</evidence>
<sequence>MRAADSSIQLIGWGDQERDTDKWWAEDLLRESGDLVDLVALHMMHQKPDNPNTVLRGREYRKDYHASWAELCTMYDKVDRKLTEARSVIQSIDASKRVAITEGHLSLQPHNKCEILREWISALYHARVMNLYERNADFVDIATLADFEGTSWLVNAVMLGSPRESPYLLPVGHVMRLFRKYGGDTAVNVTSVGSTLDVTASRRGQTLYLHVVNTDLQSAANAEITVTGIQPGSVSAHQIAPDDLSTTIDTTALNVFDVKKCSVPVENGTIVWRFPKASVTALEVQL</sequence>
<name>A0A1B2EBT7_9HYPH</name>
<dbReference type="SUPFAM" id="SSF51011">
    <property type="entry name" value="Glycosyl hydrolase domain"/>
    <property type="match status" value="1"/>
</dbReference>
<dbReference type="SUPFAM" id="SSF51445">
    <property type="entry name" value="(Trans)glycosidases"/>
    <property type="match status" value="1"/>
</dbReference>
<dbReference type="Pfam" id="PF06964">
    <property type="entry name" value="Alpha-L-AF_C"/>
    <property type="match status" value="1"/>
</dbReference>
<dbReference type="InterPro" id="IPR013780">
    <property type="entry name" value="Glyco_hydro_b"/>
</dbReference>
<accession>A0A1B2EBT7</accession>
<organism evidence="3">
    <name type="scientific">Microvirga ossetica</name>
    <dbReference type="NCBI Taxonomy" id="1882682"/>
    <lineage>
        <taxon>Bacteria</taxon>
        <taxon>Pseudomonadati</taxon>
        <taxon>Pseudomonadota</taxon>
        <taxon>Alphaproteobacteria</taxon>
        <taxon>Hyphomicrobiales</taxon>
        <taxon>Methylobacteriaceae</taxon>
        <taxon>Microvirga</taxon>
    </lineage>
</organism>
<comment type="subunit">
    <text evidence="1">Homohexamer; trimer of dimers.</text>
</comment>
<dbReference type="GO" id="GO:0046373">
    <property type="term" value="P:L-arabinose metabolic process"/>
    <property type="evidence" value="ECO:0007669"/>
    <property type="project" value="InterPro"/>
</dbReference>
<dbReference type="AlphaFoldDB" id="A0A1B2EBT7"/>
<dbReference type="InterPro" id="IPR017853">
    <property type="entry name" value="GH"/>
</dbReference>
<evidence type="ECO:0000259" key="2">
    <source>
        <dbReference type="SMART" id="SM00813"/>
    </source>
</evidence>
<dbReference type="SMART" id="SM00813">
    <property type="entry name" value="Alpha-L-AF_C"/>
    <property type="match status" value="1"/>
</dbReference>
<evidence type="ECO:0000313" key="3">
    <source>
        <dbReference type="EMBL" id="ANY77419.1"/>
    </source>
</evidence>
<dbReference type="EMBL" id="CP016616">
    <property type="protein sequence ID" value="ANY77419.1"/>
    <property type="molecule type" value="Genomic_DNA"/>
</dbReference>
<reference evidence="3" key="1">
    <citation type="submission" date="2016-07" db="EMBL/GenBank/DDBJ databases">
        <title>Microvirga ossetica sp. nov. a new species of rhizobia isolated from root nodules of the legume species Vicia alpestris Steven originated from North Ossetia region in the Caucasus.</title>
        <authorList>
            <person name="Safronova V.I."/>
            <person name="Kuznetsova I.G."/>
            <person name="Sazanova A.L."/>
            <person name="Belimov A."/>
            <person name="Andronov E."/>
            <person name="Osledkin Y.S."/>
            <person name="Onishchuk O.P."/>
            <person name="Kurchak O.N."/>
            <person name="Shaposhnikov A.I."/>
            <person name="Willems A."/>
            <person name="Tikhonovich I.A."/>
        </authorList>
    </citation>
    <scope>NUCLEOTIDE SEQUENCE [LARGE SCALE GENOMIC DNA]</scope>
    <source>
        <strain evidence="3">V5/3M</strain>
    </source>
</reference>
<dbReference type="Gene3D" id="2.60.40.1180">
    <property type="entry name" value="Golgi alpha-mannosidase II"/>
    <property type="match status" value="1"/>
</dbReference>